<proteinExistence type="predicted"/>
<dbReference type="EMBL" id="LNKA01000001">
    <property type="protein sequence ID" value="KTC66405.1"/>
    <property type="molecule type" value="Genomic_DNA"/>
</dbReference>
<feature type="transmembrane region" description="Helical" evidence="7">
    <location>
        <begin position="184"/>
        <end position="206"/>
    </location>
</feature>
<dbReference type="Gene3D" id="1.20.1530.20">
    <property type="match status" value="1"/>
</dbReference>
<dbReference type="RefSeq" id="WP_058462079.1">
    <property type="nucleotide sequence ID" value="NZ_CAAAHS010000002.1"/>
</dbReference>
<feature type="transmembrane region" description="Helical" evidence="7">
    <location>
        <begin position="84"/>
        <end position="104"/>
    </location>
</feature>
<keyword evidence="11" id="KW-1185">Reference proteome</keyword>
<dbReference type="PANTHER" id="PTHR46157:SF4">
    <property type="entry name" value="K(+) EFFLUX ANTIPORTER 3, CHLOROPLASTIC"/>
    <property type="match status" value="1"/>
</dbReference>
<feature type="transmembrane region" description="Helical" evidence="7">
    <location>
        <begin position="292"/>
        <end position="314"/>
    </location>
</feature>
<sequence>MQYPVLETILLVLLAVLIVNSIFRFFNLPVILGYLLVGVFVGPYVLALVPNSEVIQALAEFGVVFLMFTIGLDFSFSKLRKLRFAVFVLGSSQVISCIVLTVAVGLILKIPLVQCIVIGCVVSMSSTALVIKQLSEQGEVNSSHGLTAIGILLFQDLAVVPVFIILASLSALDAGSVLYSMTWASLRGILAIGILASVGFWIFIPLFRYLNPTKQDELFTISVLFIAIGSAWITANFGMTLALGAFLSGIFLAETDYSKQIKDEIRPFRDILLGLFFVSIGMLANIKMWGETWVWIMLTLLAILLGKTLLIILLCKMARHQNAVSVRTGIVLAQGGEFGFAILTLALSRKLLSFDYSQVVLAALLISFACAPLLIRYNEKIGSLFARR</sequence>
<dbReference type="Proteomes" id="UP000054859">
    <property type="component" value="Unassembled WGS sequence"/>
</dbReference>
<evidence type="ECO:0000313" key="9">
    <source>
        <dbReference type="EMBL" id="KTC66405.1"/>
    </source>
</evidence>
<dbReference type="InterPro" id="IPR038770">
    <property type="entry name" value="Na+/solute_symporter_sf"/>
</dbReference>
<dbReference type="InterPro" id="IPR006153">
    <property type="entry name" value="Cation/H_exchanger_TM"/>
</dbReference>
<comment type="subcellular location">
    <subcellularLocation>
        <location evidence="1">Membrane</location>
        <topology evidence="1">Multi-pass membrane protein</topology>
    </subcellularLocation>
</comment>
<evidence type="ECO:0000256" key="2">
    <source>
        <dbReference type="ARBA" id="ARBA00022449"/>
    </source>
</evidence>
<dbReference type="Proteomes" id="UP000281170">
    <property type="component" value="Plasmid 9"/>
</dbReference>
<reference evidence="10 12" key="2">
    <citation type="submission" date="2018-12" db="EMBL/GenBank/DDBJ databases">
        <authorList>
            <consortium name="Pathogen Informatics"/>
        </authorList>
    </citation>
    <scope>NUCLEOTIDE SEQUENCE [LARGE SCALE GENOMIC DNA]</scope>
    <source>
        <strain evidence="10 12">NCTC12735</strain>
        <plasmid evidence="12">9</plasmid>
    </source>
</reference>
<dbReference type="Pfam" id="PF00999">
    <property type="entry name" value="Na_H_Exchanger"/>
    <property type="match status" value="1"/>
</dbReference>
<evidence type="ECO:0000313" key="12">
    <source>
        <dbReference type="Proteomes" id="UP000281170"/>
    </source>
</evidence>
<keyword evidence="6 7" id="KW-0472">Membrane</keyword>
<organism evidence="9 11">
    <name type="scientific">Legionella adelaidensis</name>
    <dbReference type="NCBI Taxonomy" id="45056"/>
    <lineage>
        <taxon>Bacteria</taxon>
        <taxon>Pseudomonadati</taxon>
        <taxon>Pseudomonadota</taxon>
        <taxon>Gammaproteobacteria</taxon>
        <taxon>Legionellales</taxon>
        <taxon>Legionellaceae</taxon>
        <taxon>Legionella</taxon>
    </lineage>
</organism>
<name>A0A0W0R5U9_9GAMM</name>
<feature type="transmembrane region" description="Helical" evidence="7">
    <location>
        <begin position="151"/>
        <end position="172"/>
    </location>
</feature>
<feature type="transmembrane region" description="Helical" evidence="7">
    <location>
        <begin position="54"/>
        <end position="72"/>
    </location>
</feature>
<evidence type="ECO:0000256" key="1">
    <source>
        <dbReference type="ARBA" id="ARBA00004141"/>
    </source>
</evidence>
<feature type="transmembrane region" description="Helical" evidence="7">
    <location>
        <begin position="6"/>
        <end position="23"/>
    </location>
</feature>
<dbReference type="PATRIC" id="fig|45056.6.peg.1102"/>
<keyword evidence="5" id="KW-0406">Ion transport</keyword>
<evidence type="ECO:0000256" key="7">
    <source>
        <dbReference type="SAM" id="Phobius"/>
    </source>
</evidence>
<dbReference type="OrthoDB" id="9781411at2"/>
<keyword evidence="3 7" id="KW-0812">Transmembrane</keyword>
<feature type="transmembrane region" description="Helical" evidence="7">
    <location>
        <begin position="30"/>
        <end position="48"/>
    </location>
</feature>
<feature type="transmembrane region" description="Helical" evidence="7">
    <location>
        <begin position="110"/>
        <end position="131"/>
    </location>
</feature>
<evidence type="ECO:0000313" key="10">
    <source>
        <dbReference type="EMBL" id="VEH85003.1"/>
    </source>
</evidence>
<dbReference type="GO" id="GO:1902600">
    <property type="term" value="P:proton transmembrane transport"/>
    <property type="evidence" value="ECO:0007669"/>
    <property type="project" value="InterPro"/>
</dbReference>
<reference evidence="9 11" key="1">
    <citation type="submission" date="2015-11" db="EMBL/GenBank/DDBJ databases">
        <title>Identification of large and diverse effector repertoires of 38 Legionella species.</title>
        <authorList>
            <person name="Burstein D."/>
            <person name="Amaro F."/>
            <person name="Zusman T."/>
            <person name="Lifshitz Z."/>
            <person name="Cohen O."/>
            <person name="Gilbert J.A."/>
            <person name="Pupko T."/>
            <person name="Shuman H.A."/>
            <person name="Segal G."/>
        </authorList>
    </citation>
    <scope>NUCLEOTIDE SEQUENCE [LARGE SCALE GENOMIC DNA]</scope>
    <source>
        <strain evidence="9 11">1762-AUS-E</strain>
    </source>
</reference>
<dbReference type="GO" id="GO:0005886">
    <property type="term" value="C:plasma membrane"/>
    <property type="evidence" value="ECO:0007669"/>
    <property type="project" value="TreeGrafter"/>
</dbReference>
<feature type="transmembrane region" description="Helical" evidence="7">
    <location>
        <begin position="218"/>
        <end position="235"/>
    </location>
</feature>
<accession>A0A0W0R5U9</accession>
<geneLocation type="plasmid" evidence="10 12">
    <name>9</name>
</geneLocation>
<dbReference type="KEGG" id="ladl:NCTC12735_00624"/>
<feature type="transmembrane region" description="Helical" evidence="7">
    <location>
        <begin position="326"/>
        <end position="347"/>
    </location>
</feature>
<dbReference type="STRING" id="45056.Lade_1063"/>
<keyword evidence="10" id="KW-0614">Plasmid</keyword>
<dbReference type="PANTHER" id="PTHR46157">
    <property type="entry name" value="K(+) EFFLUX ANTIPORTER 3, CHLOROPLASTIC"/>
    <property type="match status" value="1"/>
</dbReference>
<dbReference type="GO" id="GO:0015297">
    <property type="term" value="F:antiporter activity"/>
    <property type="evidence" value="ECO:0007669"/>
    <property type="project" value="UniProtKB-KW"/>
</dbReference>
<keyword evidence="4 7" id="KW-1133">Transmembrane helix</keyword>
<evidence type="ECO:0000256" key="3">
    <source>
        <dbReference type="ARBA" id="ARBA00022692"/>
    </source>
</evidence>
<feature type="transmembrane region" description="Helical" evidence="7">
    <location>
        <begin position="359"/>
        <end position="378"/>
    </location>
</feature>
<keyword evidence="2" id="KW-0813">Transport</keyword>
<protein>
    <submittedName>
        <fullName evidence="9">Potassium:proton antiporter</fullName>
    </submittedName>
</protein>
<evidence type="ECO:0000256" key="4">
    <source>
        <dbReference type="ARBA" id="ARBA00022989"/>
    </source>
</evidence>
<keyword evidence="2" id="KW-0050">Antiport</keyword>
<dbReference type="EMBL" id="LR134418">
    <property type="protein sequence ID" value="VEH85003.1"/>
    <property type="molecule type" value="Genomic_DNA"/>
</dbReference>
<evidence type="ECO:0000256" key="6">
    <source>
        <dbReference type="ARBA" id="ARBA00023136"/>
    </source>
</evidence>
<feature type="domain" description="Cation/H+ exchanger transmembrane" evidence="8">
    <location>
        <begin position="14"/>
        <end position="374"/>
    </location>
</feature>
<gene>
    <name evidence="9" type="primary">kefC_2</name>
    <name evidence="10" type="synonym">kefC_1</name>
    <name evidence="9" type="ORF">Lade_1063</name>
    <name evidence="10" type="ORF">NCTC12735_00624</name>
</gene>
<evidence type="ECO:0000259" key="8">
    <source>
        <dbReference type="Pfam" id="PF00999"/>
    </source>
</evidence>
<evidence type="ECO:0000313" key="11">
    <source>
        <dbReference type="Proteomes" id="UP000054859"/>
    </source>
</evidence>
<evidence type="ECO:0000256" key="5">
    <source>
        <dbReference type="ARBA" id="ARBA00023065"/>
    </source>
</evidence>
<dbReference type="AlphaFoldDB" id="A0A0W0R5U9"/>